<evidence type="ECO:0000313" key="2">
    <source>
        <dbReference type="Proteomes" id="UP000516093"/>
    </source>
</evidence>
<protein>
    <submittedName>
        <fullName evidence="1">Uncharacterized protein</fullName>
    </submittedName>
</protein>
<keyword evidence="2" id="KW-1185">Reference proteome</keyword>
<dbReference type="EMBL" id="CP060784">
    <property type="protein sequence ID" value="QNP51905.1"/>
    <property type="molecule type" value="Genomic_DNA"/>
</dbReference>
<dbReference type="AlphaFoldDB" id="A0A7H0GUD9"/>
<accession>A0A7H0GUD9</accession>
<organism evidence="1 2">
    <name type="scientific">Hymenobacter qilianensis</name>
    <dbReference type="NCBI Taxonomy" id="1385715"/>
    <lineage>
        <taxon>Bacteria</taxon>
        <taxon>Pseudomonadati</taxon>
        <taxon>Bacteroidota</taxon>
        <taxon>Cytophagia</taxon>
        <taxon>Cytophagales</taxon>
        <taxon>Hymenobacteraceae</taxon>
        <taxon>Hymenobacter</taxon>
    </lineage>
</organism>
<gene>
    <name evidence="1" type="ORF">H9L05_18545</name>
</gene>
<dbReference type="KEGG" id="hqi:H9L05_18545"/>
<sequence>MFRRVFIGLLLLVFTGLVPTSCFFKCDLPDYALLREFSFDLSEPNPNMPPFNVPALTSGARTAAPELFASMWLRYDYVAVAPMRPLFTQQALAFSCVEDYGSKGVKDPIIDVTLTSTGLFNGIAAGQSLNQFARCRNHRNVRDTLEFSVVQLPDSINRWKGDDLSGPVSLRISPKPRDNAQQQFELRIRLESGKEVVQTTPAIIWE</sequence>
<evidence type="ECO:0000313" key="1">
    <source>
        <dbReference type="EMBL" id="QNP51905.1"/>
    </source>
</evidence>
<reference evidence="1 2" key="1">
    <citation type="submission" date="2020-08" db="EMBL/GenBank/DDBJ databases">
        <title>Genome sequence of Hymenobacter qilianensis JCM 19763T.</title>
        <authorList>
            <person name="Hyun D.-W."/>
            <person name="Bae J.-W."/>
        </authorList>
    </citation>
    <scope>NUCLEOTIDE SEQUENCE [LARGE SCALE GENOMIC DNA]</scope>
    <source>
        <strain evidence="1 2">JCM 19763</strain>
    </source>
</reference>
<proteinExistence type="predicted"/>
<name>A0A7H0GUD9_9BACT</name>
<dbReference type="Proteomes" id="UP000516093">
    <property type="component" value="Chromosome"/>
</dbReference>
<dbReference type="RefSeq" id="WP_187732174.1">
    <property type="nucleotide sequence ID" value="NZ_BMFN01000002.1"/>
</dbReference>